<organism evidence="2 3">
    <name type="scientific">Sorghum bicolor</name>
    <name type="common">Sorghum</name>
    <name type="synonym">Sorghum vulgare</name>
    <dbReference type="NCBI Taxonomy" id="4558"/>
    <lineage>
        <taxon>Eukaryota</taxon>
        <taxon>Viridiplantae</taxon>
        <taxon>Streptophyta</taxon>
        <taxon>Embryophyta</taxon>
        <taxon>Tracheophyta</taxon>
        <taxon>Spermatophyta</taxon>
        <taxon>Magnoliopsida</taxon>
        <taxon>Liliopsida</taxon>
        <taxon>Poales</taxon>
        <taxon>Poaceae</taxon>
        <taxon>PACMAD clade</taxon>
        <taxon>Panicoideae</taxon>
        <taxon>Andropogonodae</taxon>
        <taxon>Andropogoneae</taxon>
        <taxon>Sorghinae</taxon>
        <taxon>Sorghum</taxon>
    </lineage>
</organism>
<protein>
    <submittedName>
        <fullName evidence="2">Uncharacterized protein</fullName>
    </submittedName>
</protein>
<dbReference type="AlphaFoldDB" id="A0A1Z5RG04"/>
<keyword evidence="3" id="KW-1185">Reference proteome</keyword>
<dbReference type="Gramene" id="OQU82682">
    <property type="protein sequence ID" value="OQU82682"/>
    <property type="gene ID" value="SORBI_3005G003001"/>
</dbReference>
<dbReference type="PANTHER" id="PTHR37258">
    <property type="entry name" value="FANTOM PROTEIN"/>
    <property type="match status" value="1"/>
</dbReference>
<evidence type="ECO:0000256" key="1">
    <source>
        <dbReference type="SAM" id="MobiDB-lite"/>
    </source>
</evidence>
<dbReference type="InParanoid" id="A0A1Z5RG04"/>
<name>A0A1Z5RG04_SORBI</name>
<accession>A0A1Z5RG04</accession>
<gene>
    <name evidence="2" type="ORF">SORBI_3005G003001</name>
</gene>
<reference evidence="2 3" key="1">
    <citation type="journal article" date="2009" name="Nature">
        <title>The Sorghum bicolor genome and the diversification of grasses.</title>
        <authorList>
            <person name="Paterson A.H."/>
            <person name="Bowers J.E."/>
            <person name="Bruggmann R."/>
            <person name="Dubchak I."/>
            <person name="Grimwood J."/>
            <person name="Gundlach H."/>
            <person name="Haberer G."/>
            <person name="Hellsten U."/>
            <person name="Mitros T."/>
            <person name="Poliakov A."/>
            <person name="Schmutz J."/>
            <person name="Spannagl M."/>
            <person name="Tang H."/>
            <person name="Wang X."/>
            <person name="Wicker T."/>
            <person name="Bharti A.K."/>
            <person name="Chapman J."/>
            <person name="Feltus F.A."/>
            <person name="Gowik U."/>
            <person name="Grigoriev I.V."/>
            <person name="Lyons E."/>
            <person name="Maher C.A."/>
            <person name="Martis M."/>
            <person name="Narechania A."/>
            <person name="Otillar R.P."/>
            <person name="Penning B.W."/>
            <person name="Salamov A.A."/>
            <person name="Wang Y."/>
            <person name="Zhang L."/>
            <person name="Carpita N.C."/>
            <person name="Freeling M."/>
            <person name="Gingle A.R."/>
            <person name="Hash C.T."/>
            <person name="Keller B."/>
            <person name="Klein P."/>
            <person name="Kresovich S."/>
            <person name="McCann M.C."/>
            <person name="Ming R."/>
            <person name="Peterson D.G."/>
            <person name="Mehboob-ur-Rahman"/>
            <person name="Ware D."/>
            <person name="Westhoff P."/>
            <person name="Mayer K.F."/>
            <person name="Messing J."/>
            <person name="Rokhsar D.S."/>
        </authorList>
    </citation>
    <scope>NUCLEOTIDE SEQUENCE [LARGE SCALE GENOMIC DNA]</scope>
    <source>
        <strain evidence="3">cv. BTx623</strain>
    </source>
</reference>
<dbReference type="PANTHER" id="PTHR37258:SF2">
    <property type="match status" value="1"/>
</dbReference>
<dbReference type="EMBL" id="CM000764">
    <property type="protein sequence ID" value="OQU82682.1"/>
    <property type="molecule type" value="Genomic_DNA"/>
</dbReference>
<dbReference type="STRING" id="4558.A0A1Z5RG04"/>
<dbReference type="Proteomes" id="UP000000768">
    <property type="component" value="Chromosome 5"/>
</dbReference>
<feature type="region of interest" description="Disordered" evidence="1">
    <location>
        <begin position="57"/>
        <end position="126"/>
    </location>
</feature>
<sequence length="295" mass="33352">MPCCQLMLNAILSTNAAATKTPSWLHRLHMKKGIYVPSDLQIDNLIYGDGSQPSLCLPLPTSSSHHKNPPVMAKNQAQKATKLKKCKPPRNPTRQSPRFNRPHLSQPQPQPQPQPTTMVSNGIPSFDPIDTLPLNKAFCKKKQSTNNTLPNVHYTFIDASTDKCKATKKIICSDDFGKASTKNHEEAFEQHDSIVKGKQRFSLLSEMQENYEKKEKEAALHEDNTTVKKKHKTECTTSASRKRSRSIDITVIDTSIDGWKATQKLSYRGEFWEVANKKLMVASLNKGMHMRRTRK</sequence>
<evidence type="ECO:0000313" key="3">
    <source>
        <dbReference type="Proteomes" id="UP000000768"/>
    </source>
</evidence>
<reference evidence="3" key="2">
    <citation type="journal article" date="2018" name="Plant J.">
        <title>The Sorghum bicolor reference genome: improved assembly, gene annotations, a transcriptome atlas, and signatures of genome organization.</title>
        <authorList>
            <person name="McCormick R.F."/>
            <person name="Truong S.K."/>
            <person name="Sreedasyam A."/>
            <person name="Jenkins J."/>
            <person name="Shu S."/>
            <person name="Sims D."/>
            <person name="Kennedy M."/>
            <person name="Amirebrahimi M."/>
            <person name="Weers B.D."/>
            <person name="McKinley B."/>
            <person name="Mattison A."/>
            <person name="Morishige D.T."/>
            <person name="Grimwood J."/>
            <person name="Schmutz J."/>
            <person name="Mullet J.E."/>
        </authorList>
    </citation>
    <scope>NUCLEOTIDE SEQUENCE [LARGE SCALE GENOMIC DNA]</scope>
    <source>
        <strain evidence="3">cv. BTx623</strain>
    </source>
</reference>
<proteinExistence type="predicted"/>
<evidence type="ECO:0000313" key="2">
    <source>
        <dbReference type="EMBL" id="OQU82682.1"/>
    </source>
</evidence>
<dbReference type="OMA" id="FEQHDSI"/>